<dbReference type="STRING" id="1245471.PCA10_35310"/>
<feature type="region of interest" description="Disordered" evidence="1">
    <location>
        <begin position="166"/>
        <end position="224"/>
    </location>
</feature>
<dbReference type="InterPro" id="IPR003346">
    <property type="entry name" value="Transposase_20"/>
</dbReference>
<dbReference type="EMBL" id="AP013068">
    <property type="protein sequence ID" value="BAN49263.1"/>
    <property type="molecule type" value="Genomic_DNA"/>
</dbReference>
<evidence type="ECO:0000259" key="2">
    <source>
        <dbReference type="Pfam" id="PF02371"/>
    </source>
</evidence>
<dbReference type="HOGENOM" id="CLU_1069064_0_0_6"/>
<dbReference type="InterPro" id="IPR047650">
    <property type="entry name" value="Transpos_IS110"/>
</dbReference>
<organism evidence="3 4">
    <name type="scientific">Metapseudomonas resinovorans NBRC 106553</name>
    <dbReference type="NCBI Taxonomy" id="1245471"/>
    <lineage>
        <taxon>Bacteria</taxon>
        <taxon>Pseudomonadati</taxon>
        <taxon>Pseudomonadota</taxon>
        <taxon>Gammaproteobacteria</taxon>
        <taxon>Pseudomonadales</taxon>
        <taxon>Pseudomonadaceae</taxon>
        <taxon>Metapseudomonas</taxon>
    </lineage>
</organism>
<dbReference type="Pfam" id="PF02371">
    <property type="entry name" value="Transposase_20"/>
    <property type="match status" value="1"/>
</dbReference>
<dbReference type="GO" id="GO:0004803">
    <property type="term" value="F:transposase activity"/>
    <property type="evidence" value="ECO:0007669"/>
    <property type="project" value="InterPro"/>
</dbReference>
<gene>
    <name evidence="3" type="ORF">PCA10_35310</name>
</gene>
<accession>S6AT38</accession>
<protein>
    <recommendedName>
        <fullName evidence="2">Transposase IS116/IS110/IS902 C-terminal domain-containing protein</fullName>
    </recommendedName>
</protein>
<dbReference type="AlphaFoldDB" id="S6AT38"/>
<dbReference type="NCBIfam" id="NF033542">
    <property type="entry name" value="transpos_IS110"/>
    <property type="match status" value="1"/>
</dbReference>
<dbReference type="KEGG" id="pre:PCA10_35310"/>
<name>S6AT38_METRE</name>
<evidence type="ECO:0000313" key="3">
    <source>
        <dbReference type="EMBL" id="BAN49263.1"/>
    </source>
</evidence>
<evidence type="ECO:0000313" key="4">
    <source>
        <dbReference type="Proteomes" id="UP000015503"/>
    </source>
</evidence>
<proteinExistence type="predicted"/>
<reference evidence="3 4" key="1">
    <citation type="journal article" date="2013" name="Genome Announc.">
        <title>Complete Genome Sequence of the Carbazole Degrader Pseudomonas resinovorans Strain CA10 (NBRC 106553).</title>
        <authorList>
            <person name="Shintani M."/>
            <person name="Hosoyama A."/>
            <person name="Ohji S."/>
            <person name="Tsuchikane K."/>
            <person name="Takarada H."/>
            <person name="Yamazoe A."/>
            <person name="Fujita N."/>
            <person name="Nojiri H."/>
        </authorList>
    </citation>
    <scope>NUCLEOTIDE SEQUENCE [LARGE SCALE GENOMIC DNA]</scope>
    <source>
        <strain evidence="3 4">NBRC 106553</strain>
    </source>
</reference>
<keyword evidence="4" id="KW-1185">Reference proteome</keyword>
<dbReference type="Proteomes" id="UP000015503">
    <property type="component" value="Chromosome"/>
</dbReference>
<dbReference type="GO" id="GO:0003677">
    <property type="term" value="F:DNA binding"/>
    <property type="evidence" value="ECO:0007669"/>
    <property type="project" value="InterPro"/>
</dbReference>
<dbReference type="GO" id="GO:0006313">
    <property type="term" value="P:DNA transposition"/>
    <property type="evidence" value="ECO:0007669"/>
    <property type="project" value="InterPro"/>
</dbReference>
<evidence type="ECO:0000256" key="1">
    <source>
        <dbReference type="SAM" id="MobiDB-lite"/>
    </source>
</evidence>
<sequence length="260" mass="28591">MSDRLRRLLAGLWGDLRALDQRVREFDDEILAIAANESAAVRLQQLRGVGPMIATALVVALGDARQFANGRQFAASLGLTPRQHSSGGKDRLLGISKRGDAYLRTLLVHAALRTAKSKDDRLSQWVVRLAERAHPNVGAIAPANKTARMAWAMLCHDTDYQPGRAAACPIHPRRNRPTPRLRCNPSDGKPVEPARQTPQMSWCDQHGKANGSRRANSPSWPRIETMPKSEAEYTCAVGTGAKAKEACNEGESIYGHWAFR</sequence>
<dbReference type="eggNOG" id="COG3547">
    <property type="taxonomic scope" value="Bacteria"/>
</dbReference>
<feature type="domain" description="Transposase IS116/IS110/IS902 C-terminal" evidence="2">
    <location>
        <begin position="42"/>
        <end position="121"/>
    </location>
</feature>
<dbReference type="PANTHER" id="PTHR33055">
    <property type="entry name" value="TRANSPOSASE FOR INSERTION SEQUENCE ELEMENT IS1111A"/>
    <property type="match status" value="1"/>
</dbReference>
<dbReference type="PANTHER" id="PTHR33055:SF3">
    <property type="entry name" value="PUTATIVE TRANSPOSASE FOR IS117-RELATED"/>
    <property type="match status" value="1"/>
</dbReference>